<evidence type="ECO:0000313" key="1">
    <source>
        <dbReference type="EMBL" id="OIQ76161.1"/>
    </source>
</evidence>
<dbReference type="EMBL" id="MLJW01001949">
    <property type="protein sequence ID" value="OIQ76161.1"/>
    <property type="molecule type" value="Genomic_DNA"/>
</dbReference>
<organism evidence="1">
    <name type="scientific">mine drainage metagenome</name>
    <dbReference type="NCBI Taxonomy" id="410659"/>
    <lineage>
        <taxon>unclassified sequences</taxon>
        <taxon>metagenomes</taxon>
        <taxon>ecological metagenomes</taxon>
    </lineage>
</organism>
<protein>
    <submittedName>
        <fullName evidence="1">Uncharacterized protein</fullName>
    </submittedName>
</protein>
<dbReference type="AlphaFoldDB" id="A0A1J5PXE8"/>
<accession>A0A1J5PXE8</accession>
<name>A0A1J5PXE8_9ZZZZ</name>
<proteinExistence type="predicted"/>
<sequence>MDVLIPQQFIGFAQAQVGAHAGQQNRRGHRLADVVHRTDFESVRDVVFIAVTGEKHHRNRRRLFMLFELLAKGVTAQVGQADIEQNQVRHRL</sequence>
<comment type="caution">
    <text evidence="1">The sequence shown here is derived from an EMBL/GenBank/DDBJ whole genome shotgun (WGS) entry which is preliminary data.</text>
</comment>
<gene>
    <name evidence="1" type="ORF">GALL_421620</name>
</gene>
<reference evidence="1" key="1">
    <citation type="submission" date="2016-10" db="EMBL/GenBank/DDBJ databases">
        <title>Sequence of Gallionella enrichment culture.</title>
        <authorList>
            <person name="Poehlein A."/>
            <person name="Muehling M."/>
            <person name="Daniel R."/>
        </authorList>
    </citation>
    <scope>NUCLEOTIDE SEQUENCE</scope>
</reference>